<accession>A0A1Q9AU42</accession>
<reference evidence="1 2" key="1">
    <citation type="submission" date="2016-09" db="EMBL/GenBank/DDBJ databases">
        <title>Rhizobium sp. nov., a novel species isolated from the rice rhizosphere.</title>
        <authorList>
            <person name="Zhao J."/>
            <person name="Zhang X."/>
        </authorList>
    </citation>
    <scope>NUCLEOTIDE SEQUENCE [LARGE SCALE GENOMIC DNA]</scope>
    <source>
        <strain evidence="1 2">1.7048</strain>
    </source>
</reference>
<comment type="caution">
    <text evidence="1">The sequence shown here is derived from an EMBL/GenBank/DDBJ whole genome shotgun (WGS) entry which is preliminary data.</text>
</comment>
<protein>
    <submittedName>
        <fullName evidence="1">Uncharacterized protein</fullName>
    </submittedName>
</protein>
<evidence type="ECO:0000313" key="1">
    <source>
        <dbReference type="EMBL" id="OLP58947.1"/>
    </source>
</evidence>
<dbReference type="AlphaFoldDB" id="A0A1Q9AU42"/>
<evidence type="ECO:0000313" key="2">
    <source>
        <dbReference type="Proteomes" id="UP000186364"/>
    </source>
</evidence>
<keyword evidence="2" id="KW-1185">Reference proteome</keyword>
<gene>
    <name evidence="1" type="ORF">BJF93_23295</name>
</gene>
<sequence>MASGRDDMRNSRRWIDRVAEDTGTVRRAEAAVEGHAPAVSIGPKSLCERLQIEKNDPRVVLVIGSPIEMGIAAVSQLRDAEFRGRNAQRVHDRSNMGCGRHKHVTQVALREFGYGQVKQARARTWFE</sequence>
<proteinExistence type="predicted"/>
<dbReference type="EMBL" id="MKIP01000054">
    <property type="protein sequence ID" value="OLP58947.1"/>
    <property type="molecule type" value="Genomic_DNA"/>
</dbReference>
<name>A0A1Q9AU42_9HYPH</name>
<organism evidence="1 2">
    <name type="scientific">Xaviernesmea oryzae</name>
    <dbReference type="NCBI Taxonomy" id="464029"/>
    <lineage>
        <taxon>Bacteria</taxon>
        <taxon>Pseudomonadati</taxon>
        <taxon>Pseudomonadota</taxon>
        <taxon>Alphaproteobacteria</taxon>
        <taxon>Hyphomicrobiales</taxon>
        <taxon>Rhizobiaceae</taxon>
        <taxon>Rhizobium/Agrobacterium group</taxon>
        <taxon>Xaviernesmea</taxon>
    </lineage>
</organism>
<dbReference type="Proteomes" id="UP000186364">
    <property type="component" value="Unassembled WGS sequence"/>
</dbReference>